<name>A0A1A9ZYU9_GLOPL</name>
<protein>
    <submittedName>
        <fullName evidence="1">Uncharacterized protein</fullName>
    </submittedName>
</protein>
<keyword evidence="2" id="KW-1185">Reference proteome</keyword>
<dbReference type="EnsemblMetazoa" id="GPAI029228-RA">
    <property type="protein sequence ID" value="GPAI029228-PA"/>
    <property type="gene ID" value="GPAI029228"/>
</dbReference>
<dbReference type="Proteomes" id="UP000092445">
    <property type="component" value="Unassembled WGS sequence"/>
</dbReference>
<evidence type="ECO:0000313" key="2">
    <source>
        <dbReference type="Proteomes" id="UP000092445"/>
    </source>
</evidence>
<proteinExistence type="predicted"/>
<organism evidence="1 2">
    <name type="scientific">Glossina pallidipes</name>
    <name type="common">Tsetse fly</name>
    <dbReference type="NCBI Taxonomy" id="7398"/>
    <lineage>
        <taxon>Eukaryota</taxon>
        <taxon>Metazoa</taxon>
        <taxon>Ecdysozoa</taxon>
        <taxon>Arthropoda</taxon>
        <taxon>Hexapoda</taxon>
        <taxon>Insecta</taxon>
        <taxon>Pterygota</taxon>
        <taxon>Neoptera</taxon>
        <taxon>Endopterygota</taxon>
        <taxon>Diptera</taxon>
        <taxon>Brachycera</taxon>
        <taxon>Muscomorpha</taxon>
        <taxon>Hippoboscoidea</taxon>
        <taxon>Glossinidae</taxon>
        <taxon>Glossina</taxon>
    </lineage>
</organism>
<evidence type="ECO:0000313" key="1">
    <source>
        <dbReference type="EnsemblMetazoa" id="GPAI029228-PA"/>
    </source>
</evidence>
<sequence>MTFREQHIYEEPVRPTKTTLAPYKLNVPCKLPLGSSSSSWVHSALLPNSTRGGGTPPPSNPTVGSMSSISLVGFSTAIIVRAIIGSSLISTTSSAVSLVAGVSVDLGWARPSSPASSNNFAAITIRVCRASSIVHHAVEWYFVGYDTESIDSVPASFTTESSTNCTVDGAFVFGLDFLIH</sequence>
<reference evidence="1" key="2">
    <citation type="submission" date="2020-05" db="UniProtKB">
        <authorList>
            <consortium name="EnsemblMetazoa"/>
        </authorList>
    </citation>
    <scope>IDENTIFICATION</scope>
    <source>
        <strain evidence="1">IAEA</strain>
    </source>
</reference>
<reference evidence="2" key="1">
    <citation type="submission" date="2014-03" db="EMBL/GenBank/DDBJ databases">
        <authorList>
            <person name="Aksoy S."/>
            <person name="Warren W."/>
            <person name="Wilson R.K."/>
        </authorList>
    </citation>
    <scope>NUCLEOTIDE SEQUENCE [LARGE SCALE GENOMIC DNA]</scope>
    <source>
        <strain evidence="2">IAEA</strain>
    </source>
</reference>
<dbReference type="AlphaFoldDB" id="A0A1A9ZYU9"/>
<accession>A0A1A9ZYU9</accession>
<dbReference type="VEuPathDB" id="VectorBase:GPAI029228"/>